<reference evidence="2 5" key="2">
    <citation type="submission" date="2022-05" db="EMBL/GenBank/DDBJ databases">
        <title>Genome Sequencing of Bee-Associated Microbes.</title>
        <authorList>
            <person name="Dunlap C."/>
        </authorList>
    </citation>
    <scope>NUCLEOTIDE SEQUENCE [LARGE SCALE GENOMIC DNA]</scope>
    <source>
        <strain evidence="2 5">NRRL B-14613</strain>
    </source>
</reference>
<organism evidence="3 4">
    <name type="scientific">Paenibacillus thiaminolyticus</name>
    <name type="common">Bacillus thiaminolyticus</name>
    <dbReference type="NCBI Taxonomy" id="49283"/>
    <lineage>
        <taxon>Bacteria</taxon>
        <taxon>Bacillati</taxon>
        <taxon>Bacillota</taxon>
        <taxon>Bacilli</taxon>
        <taxon>Bacillales</taxon>
        <taxon>Paenibacillaceae</taxon>
        <taxon>Paenibacillus</taxon>
    </lineage>
</organism>
<protein>
    <submittedName>
        <fullName evidence="3">Class I SAM-dependent methyltransferase</fullName>
    </submittedName>
</protein>
<accession>A0AAP9DTP6</accession>
<sequence>MIAFDEKAFYDRIGAINGWDFRSVRSVTEGAAWDYGAKVTELCRPADVLLDIGTGGGEALLPLAAAVRLAIGIDRSPGMIEVARRHAARSSACHVRYACMDAEELMFPDGLFDAVICRHAPFHAGEVARVLTEGGVFVTQQVSERDKWNVKEAFGRGQAYGEPNGTLMGRCAEQLKEAGFTEVHCEEYDAVEYMREAEDLLFLLKHTPIIPCFGEVEGDAERFERFVAANRTERGIQTNSARFLIIARR</sequence>
<dbReference type="GO" id="GO:0008757">
    <property type="term" value="F:S-adenosylmethionine-dependent methyltransferase activity"/>
    <property type="evidence" value="ECO:0007669"/>
    <property type="project" value="InterPro"/>
</dbReference>
<dbReference type="InterPro" id="IPR013216">
    <property type="entry name" value="Methyltransf_11"/>
</dbReference>
<dbReference type="Gene3D" id="3.40.50.150">
    <property type="entry name" value="Vaccinia Virus protein VP39"/>
    <property type="match status" value="1"/>
</dbReference>
<dbReference type="RefSeq" id="WP_087444849.1">
    <property type="nucleotide sequence ID" value="NZ_CABMNB010000047.1"/>
</dbReference>
<dbReference type="InterPro" id="IPR052939">
    <property type="entry name" value="23S_rRNA_MeTrnsfrase_RlmA"/>
</dbReference>
<dbReference type="EMBL" id="CP041405">
    <property type="protein sequence ID" value="QDM43977.1"/>
    <property type="molecule type" value="Genomic_DNA"/>
</dbReference>
<keyword evidence="3" id="KW-0489">Methyltransferase</keyword>
<dbReference type="GO" id="GO:0032259">
    <property type="term" value="P:methylation"/>
    <property type="evidence" value="ECO:0007669"/>
    <property type="project" value="UniProtKB-KW"/>
</dbReference>
<evidence type="ECO:0000259" key="1">
    <source>
        <dbReference type="Pfam" id="PF08241"/>
    </source>
</evidence>
<evidence type="ECO:0000313" key="4">
    <source>
        <dbReference type="Proteomes" id="UP000315377"/>
    </source>
</evidence>
<dbReference type="PANTHER" id="PTHR43460">
    <property type="entry name" value="METHYLTRANSFERASE"/>
    <property type="match status" value="1"/>
</dbReference>
<dbReference type="PANTHER" id="PTHR43460:SF1">
    <property type="entry name" value="METHYLTRANSFERASE TYPE 11 DOMAIN-CONTAINING PROTEIN"/>
    <property type="match status" value="1"/>
</dbReference>
<keyword evidence="3" id="KW-0808">Transferase</keyword>
<evidence type="ECO:0000313" key="3">
    <source>
        <dbReference type="EMBL" id="QDM43977.1"/>
    </source>
</evidence>
<dbReference type="CDD" id="cd02440">
    <property type="entry name" value="AdoMet_MTases"/>
    <property type="match status" value="1"/>
</dbReference>
<feature type="domain" description="Methyltransferase type 11" evidence="1">
    <location>
        <begin position="50"/>
        <end position="138"/>
    </location>
</feature>
<dbReference type="GeneID" id="76996499"/>
<dbReference type="InterPro" id="IPR029063">
    <property type="entry name" value="SAM-dependent_MTases_sf"/>
</dbReference>
<reference evidence="3 4" key="1">
    <citation type="submission" date="2019-07" db="EMBL/GenBank/DDBJ databases">
        <title>Paenibacillus thiaminolyticus NRRL B-4156.</title>
        <authorList>
            <person name="Hehnly C."/>
            <person name="Zhang L."/>
        </authorList>
    </citation>
    <scope>NUCLEOTIDE SEQUENCE [LARGE SCALE GENOMIC DNA]</scope>
    <source>
        <strain evidence="3 4">NRRL B-4156</strain>
    </source>
</reference>
<proteinExistence type="predicted"/>
<dbReference type="Proteomes" id="UP001209276">
    <property type="component" value="Unassembled WGS sequence"/>
</dbReference>
<dbReference type="SUPFAM" id="SSF53335">
    <property type="entry name" value="S-adenosyl-L-methionine-dependent methyltransferases"/>
    <property type="match status" value="1"/>
</dbReference>
<dbReference type="Pfam" id="PF08241">
    <property type="entry name" value="Methyltransf_11"/>
    <property type="match status" value="1"/>
</dbReference>
<evidence type="ECO:0000313" key="2">
    <source>
        <dbReference type="EMBL" id="MCY9607567.1"/>
    </source>
</evidence>
<evidence type="ECO:0000313" key="5">
    <source>
        <dbReference type="Proteomes" id="UP001209276"/>
    </source>
</evidence>
<dbReference type="AlphaFoldDB" id="A0AAP9DTP6"/>
<dbReference type="EMBL" id="JAMDMM010000021">
    <property type="protein sequence ID" value="MCY9607567.1"/>
    <property type="molecule type" value="Genomic_DNA"/>
</dbReference>
<gene>
    <name evidence="3" type="ORF">FLT43_11040</name>
    <name evidence="2" type="ORF">M5W83_10435</name>
</gene>
<name>A0AAP9DTP6_PANTH</name>
<keyword evidence="5" id="KW-1185">Reference proteome</keyword>
<dbReference type="Proteomes" id="UP000315377">
    <property type="component" value="Chromosome"/>
</dbReference>